<keyword evidence="2" id="KW-1185">Reference proteome</keyword>
<evidence type="ECO:0000313" key="2">
    <source>
        <dbReference type="Proteomes" id="UP000321676"/>
    </source>
</evidence>
<dbReference type="EMBL" id="BJXH01000012">
    <property type="protein sequence ID" value="GEM68043.1"/>
    <property type="molecule type" value="Genomic_DNA"/>
</dbReference>
<sequence length="73" mass="8436">MILNEKGLYANVNGDRQKLYYEAGTFFALMTCKGKFNDRNNSSNSPLSWEISSEDKKMCDIDQLLSLRMFKKS</sequence>
<dbReference type="Proteomes" id="UP000321676">
    <property type="component" value="Unassembled WGS sequence"/>
</dbReference>
<gene>
    <name evidence="1" type="ORF">SMI01S_16490</name>
</gene>
<comment type="caution">
    <text evidence="1">The sequence shown here is derived from an EMBL/GenBank/DDBJ whole genome shotgun (WGS) entry which is preliminary data.</text>
</comment>
<accession>A0ABQ0W264</accession>
<evidence type="ECO:0000313" key="1">
    <source>
        <dbReference type="EMBL" id="GEM68043.1"/>
    </source>
</evidence>
<organism evidence="1 2">
    <name type="scientific">Sphingobacterium mizutaii NBRC 14946 = DSM 11724</name>
    <dbReference type="NCBI Taxonomy" id="1220576"/>
    <lineage>
        <taxon>Bacteria</taxon>
        <taxon>Pseudomonadati</taxon>
        <taxon>Bacteroidota</taxon>
        <taxon>Sphingobacteriia</taxon>
        <taxon>Sphingobacteriales</taxon>
        <taxon>Sphingobacteriaceae</taxon>
        <taxon>Sphingobacterium</taxon>
    </lineage>
</organism>
<protein>
    <submittedName>
        <fullName evidence="1">Uncharacterized protein</fullName>
    </submittedName>
</protein>
<proteinExistence type="predicted"/>
<reference evidence="1 2" key="1">
    <citation type="submission" date="2019-07" db="EMBL/GenBank/DDBJ databases">
        <title>Whole genome shotgun sequence of Sphingobacterium mizutaii NBRC 14946.</title>
        <authorList>
            <person name="Hosoyama A."/>
            <person name="Uohara A."/>
            <person name="Ohji S."/>
            <person name="Ichikawa N."/>
        </authorList>
    </citation>
    <scope>NUCLEOTIDE SEQUENCE [LARGE SCALE GENOMIC DNA]</scope>
    <source>
        <strain evidence="1 2">NBRC 14946</strain>
    </source>
</reference>
<name>A0ABQ0W264_9SPHI</name>